<proteinExistence type="predicted"/>
<feature type="compositionally biased region" description="Basic and acidic residues" evidence="1">
    <location>
        <begin position="89"/>
        <end position="98"/>
    </location>
</feature>
<name>A0AAD6XLZ6_9AGAR</name>
<evidence type="ECO:0008006" key="4">
    <source>
        <dbReference type="Google" id="ProtNLM"/>
    </source>
</evidence>
<organism evidence="2 3">
    <name type="scientific">Mycena belliarum</name>
    <dbReference type="NCBI Taxonomy" id="1033014"/>
    <lineage>
        <taxon>Eukaryota</taxon>
        <taxon>Fungi</taxon>
        <taxon>Dikarya</taxon>
        <taxon>Basidiomycota</taxon>
        <taxon>Agaricomycotina</taxon>
        <taxon>Agaricomycetes</taxon>
        <taxon>Agaricomycetidae</taxon>
        <taxon>Agaricales</taxon>
        <taxon>Marasmiineae</taxon>
        <taxon>Mycenaceae</taxon>
        <taxon>Mycena</taxon>
    </lineage>
</organism>
<feature type="region of interest" description="Disordered" evidence="1">
    <location>
        <begin position="386"/>
        <end position="484"/>
    </location>
</feature>
<dbReference type="PANTHER" id="PTHR13316">
    <property type="entry name" value="ZINC FINGER, CCHC DOMAIN CONTAINING 8"/>
    <property type="match status" value="1"/>
</dbReference>
<dbReference type="GO" id="GO:0071013">
    <property type="term" value="C:catalytic step 2 spliceosome"/>
    <property type="evidence" value="ECO:0007669"/>
    <property type="project" value="TreeGrafter"/>
</dbReference>
<feature type="region of interest" description="Disordered" evidence="1">
    <location>
        <begin position="88"/>
        <end position="112"/>
    </location>
</feature>
<evidence type="ECO:0000256" key="1">
    <source>
        <dbReference type="SAM" id="MobiDB-lite"/>
    </source>
</evidence>
<dbReference type="Proteomes" id="UP001222325">
    <property type="component" value="Unassembled WGS sequence"/>
</dbReference>
<feature type="compositionally biased region" description="Acidic residues" evidence="1">
    <location>
        <begin position="325"/>
        <end position="357"/>
    </location>
</feature>
<dbReference type="InterPro" id="IPR052115">
    <property type="entry name" value="NEXT_complex_subunit_ZCCHC8"/>
</dbReference>
<sequence>MPPLRLIPRLTLYSGANCPLCDLAKIELNRVRQTRQFELDTVDIHAPGNAAWRKKYVYWIPALHLDGQEIAKGRWDASDVTKALEQWEEQNKKKEGGKPRRTTSSSRRPPGINLLPFFTESYPTHYGYWEPSGLYTRHTNDPDSDDVHALGDAPASAPDPYATAGPRCFNCSETTHVLSACPRPRDAALVALSRQIFDFEQARAGGDTPRSLREAAARLERAEWTRTFEPGRVGPALRRALRWPGPEGEDDGYGYLWLEHMAHWGYPPGWVAAADPRERMRARIMHERDPVGRGRLWEEEETVDVLTIWGEGGEETVLLSGRREDEEDTQQGGETESEVATEDDEQQMTEDGELSAEEEVVVKRWARYPNTHFAWDRLLVHDGTLLSQRGRGLPPPPSLPPEPSGPPPPAPPPPPSLPPLLPPGMPPPFPSTHPPPHKTLIYSYGYDLAPLRSSPGVSLNGHHALPPRPQTTRNADDDDMDLSD</sequence>
<evidence type="ECO:0000313" key="2">
    <source>
        <dbReference type="EMBL" id="KAJ7080399.1"/>
    </source>
</evidence>
<dbReference type="Pfam" id="PF05768">
    <property type="entry name" value="Glrx-like"/>
    <property type="match status" value="1"/>
</dbReference>
<feature type="compositionally biased region" description="Pro residues" evidence="1">
    <location>
        <begin position="393"/>
        <end position="434"/>
    </location>
</feature>
<dbReference type="InterPro" id="IPR036249">
    <property type="entry name" value="Thioredoxin-like_sf"/>
</dbReference>
<accession>A0AAD6XLZ6</accession>
<comment type="caution">
    <text evidence="2">The sequence shown here is derived from an EMBL/GenBank/DDBJ whole genome shotgun (WGS) entry which is preliminary data.</text>
</comment>
<dbReference type="PANTHER" id="PTHR13316:SF0">
    <property type="entry name" value="ZINC FINGER CCHC DOMAIN-CONTAINING PROTEIN 8"/>
    <property type="match status" value="1"/>
</dbReference>
<dbReference type="InterPro" id="IPR008554">
    <property type="entry name" value="Glutaredoxin-like"/>
</dbReference>
<protein>
    <recommendedName>
        <fullName evidence="4">CCHC-type domain-containing protein</fullName>
    </recommendedName>
</protein>
<feature type="region of interest" description="Disordered" evidence="1">
    <location>
        <begin position="316"/>
        <end position="357"/>
    </location>
</feature>
<keyword evidence="3" id="KW-1185">Reference proteome</keyword>
<gene>
    <name evidence="2" type="ORF">B0H15DRAFT_787310</name>
</gene>
<dbReference type="GO" id="GO:0003723">
    <property type="term" value="F:RNA binding"/>
    <property type="evidence" value="ECO:0007669"/>
    <property type="project" value="TreeGrafter"/>
</dbReference>
<evidence type="ECO:0000313" key="3">
    <source>
        <dbReference type="Proteomes" id="UP001222325"/>
    </source>
</evidence>
<dbReference type="AlphaFoldDB" id="A0AAD6XLZ6"/>
<dbReference type="EMBL" id="JARJCN010000055">
    <property type="protein sequence ID" value="KAJ7080399.1"/>
    <property type="molecule type" value="Genomic_DNA"/>
</dbReference>
<dbReference type="SUPFAM" id="SSF52833">
    <property type="entry name" value="Thioredoxin-like"/>
    <property type="match status" value="1"/>
</dbReference>
<dbReference type="Gene3D" id="3.40.30.10">
    <property type="entry name" value="Glutaredoxin"/>
    <property type="match status" value="1"/>
</dbReference>
<reference evidence="2" key="1">
    <citation type="submission" date="2023-03" db="EMBL/GenBank/DDBJ databases">
        <title>Massive genome expansion in bonnet fungi (Mycena s.s.) driven by repeated elements and novel gene families across ecological guilds.</title>
        <authorList>
            <consortium name="Lawrence Berkeley National Laboratory"/>
            <person name="Harder C.B."/>
            <person name="Miyauchi S."/>
            <person name="Viragh M."/>
            <person name="Kuo A."/>
            <person name="Thoen E."/>
            <person name="Andreopoulos B."/>
            <person name="Lu D."/>
            <person name="Skrede I."/>
            <person name="Drula E."/>
            <person name="Henrissat B."/>
            <person name="Morin E."/>
            <person name="Kohler A."/>
            <person name="Barry K."/>
            <person name="LaButti K."/>
            <person name="Morin E."/>
            <person name="Salamov A."/>
            <person name="Lipzen A."/>
            <person name="Mereny Z."/>
            <person name="Hegedus B."/>
            <person name="Baldrian P."/>
            <person name="Stursova M."/>
            <person name="Weitz H."/>
            <person name="Taylor A."/>
            <person name="Grigoriev I.V."/>
            <person name="Nagy L.G."/>
            <person name="Martin F."/>
            <person name="Kauserud H."/>
        </authorList>
    </citation>
    <scope>NUCLEOTIDE SEQUENCE</scope>
    <source>
        <strain evidence="2">CBHHK173m</strain>
    </source>
</reference>